<dbReference type="Pfam" id="PF10065">
    <property type="entry name" value="DUF2303"/>
    <property type="match status" value="1"/>
</dbReference>
<dbReference type="Proteomes" id="UP000512043">
    <property type="component" value="Chromosome"/>
</dbReference>
<name>A0ABD7AZG6_CITFR</name>
<dbReference type="EMBL" id="CP056597">
    <property type="protein sequence ID" value="QLY37583.1"/>
    <property type="molecule type" value="Genomic_DNA"/>
</dbReference>
<evidence type="ECO:0000313" key="1">
    <source>
        <dbReference type="EMBL" id="QLY37583.1"/>
    </source>
</evidence>
<dbReference type="RefSeq" id="WP_181625499.1">
    <property type="nucleotide sequence ID" value="NZ_CP056597.1"/>
</dbReference>
<proteinExistence type="predicted"/>
<organism evidence="1 2">
    <name type="scientific">Citrobacter freundii</name>
    <dbReference type="NCBI Taxonomy" id="546"/>
    <lineage>
        <taxon>Bacteria</taxon>
        <taxon>Pseudomonadati</taxon>
        <taxon>Pseudomonadota</taxon>
        <taxon>Gammaproteobacteria</taxon>
        <taxon>Enterobacterales</taxon>
        <taxon>Enterobacteriaceae</taxon>
        <taxon>Citrobacter</taxon>
        <taxon>Citrobacter freundii complex</taxon>
    </lineage>
</organism>
<reference evidence="2" key="1">
    <citation type="submission" date="2020-06" db="EMBL/GenBank/DDBJ databases">
        <title>REHAB project genomes.</title>
        <authorList>
            <person name="Shaw L.P."/>
        </authorList>
    </citation>
    <scope>NUCLEOTIDE SEQUENCE [LARGE SCALE GENOMIC DNA]</scope>
    <source>
        <strain evidence="2">RHBSTW-00334</strain>
    </source>
</reference>
<protein>
    <submittedName>
        <fullName evidence="1">DUF2303 family protein</fullName>
    </submittedName>
</protein>
<dbReference type="InterPro" id="IPR019276">
    <property type="entry name" value="DUF2303"/>
</dbReference>
<dbReference type="AlphaFoldDB" id="A0ABD7AZG6"/>
<sequence>MSQNLDATAINQIHALVSAQGVNEIISKIGADAVALPENFRIHDLEKFNLNRFRFRGALSTASIDDFTRYSKDLAEDGTRCFIDDGDNMRAISVLNLGTLDEPGHADNIAILKLKKTAPFSALLSVNGERNSQKSLAEWIEDWADYLVGFDANGDAIQATKAAAAVRKITIEANQTTDFEDNDFSGKRSLMESVEAKTKDIMPVAFEFKCVPFGGLKERPFKLRLSIITGDRPVLILRIIQQEAVQEEMANEFRDLLVEKFKDSKVETFIGTFTA</sequence>
<evidence type="ECO:0000313" key="2">
    <source>
        <dbReference type="Proteomes" id="UP000512043"/>
    </source>
</evidence>
<accession>A0ABD7AZG6</accession>
<gene>
    <name evidence="1" type="ORF">HV164_14120</name>
</gene>